<name>A0A1G4G3S5_9BACT</name>
<dbReference type="SUPFAM" id="SSF48452">
    <property type="entry name" value="TPR-like"/>
    <property type="match status" value="1"/>
</dbReference>
<keyword evidence="5" id="KW-0998">Cell outer membrane</keyword>
<evidence type="ECO:0000256" key="1">
    <source>
        <dbReference type="ARBA" id="ARBA00004442"/>
    </source>
</evidence>
<dbReference type="InterPro" id="IPR033985">
    <property type="entry name" value="SusD-like_N"/>
</dbReference>
<dbReference type="EMBL" id="LT608328">
    <property type="protein sequence ID" value="SCM55371.1"/>
    <property type="molecule type" value="Genomic_DNA"/>
</dbReference>
<evidence type="ECO:0000313" key="9">
    <source>
        <dbReference type="Proteomes" id="UP000178485"/>
    </source>
</evidence>
<feature type="domain" description="RagB/SusD" evidence="6">
    <location>
        <begin position="305"/>
        <end position="614"/>
    </location>
</feature>
<evidence type="ECO:0000256" key="3">
    <source>
        <dbReference type="ARBA" id="ARBA00022729"/>
    </source>
</evidence>
<dbReference type="InterPro" id="IPR011990">
    <property type="entry name" value="TPR-like_helical_dom_sf"/>
</dbReference>
<dbReference type="RefSeq" id="WP_071135869.1">
    <property type="nucleotide sequence ID" value="NZ_LT608328.1"/>
</dbReference>
<reference evidence="8 9" key="1">
    <citation type="submission" date="2016-08" db="EMBL/GenBank/DDBJ databases">
        <authorList>
            <person name="Seilhamer J.J."/>
        </authorList>
    </citation>
    <scope>NUCLEOTIDE SEQUENCE [LARGE SCALE GENOMIC DNA]</scope>
    <source>
        <strain evidence="8">ING2-E5A</strain>
    </source>
</reference>
<evidence type="ECO:0000256" key="2">
    <source>
        <dbReference type="ARBA" id="ARBA00006275"/>
    </source>
</evidence>
<keyword evidence="4" id="KW-0472">Membrane</keyword>
<sequence length="614" mass="70589">MKLNKILLPITILFFIAGTVSCESYLDKEEDLPMSFPKIWEKRATIEQALSNVWGYMTSPDEMVDGHPFIGASDEGSATYDRAYRLINFGTWNPSNVPYQKWAQYYRGIREATIFMQNAPDAPAADLEDVEREQWPVEARFARAYYYYQLVQLYGPVMILGDELLDFNLSIEELQRPRNSMEECVEFIISELRECEKHLPVEQTPQYYGKPTKGACKAIISELTLFYARPLFNGNKLYANIRNQDGKELFPGIANVDMDRWKAAAAAAKEIIDMNEYELYKVESNGEIDPLKSYQGVFLELWNNELIWARYKGGYYARVHTTPRIAGGVAYGGVSPTQQQVDTYAMSNGIYPITDYNPDGTPIIDSRSGYDEDGFTNFEHPLDKGGAKRTYNMYLNREPRFYATVLWSGCKLPYTGSSAIVNFGFNGNSGGGISHDYPKPGYMVRKWTDPALNTSGGQWGNMTWPIFRYAEILLNYVEALNEYDPSHGDILKYLNQIRERAGVPNIEDVYPEAVGNQELMRELIRRERRVELSFENKRFFDTRTWMIAEEVDGGPMWGMNTSSSAPSPNASTTPEAFWERTVFETRVFEPKHYLYPIHQRELDRNELITQNYGW</sequence>
<evidence type="ECO:0000259" key="6">
    <source>
        <dbReference type="Pfam" id="PF07980"/>
    </source>
</evidence>
<evidence type="ECO:0000259" key="7">
    <source>
        <dbReference type="Pfam" id="PF14322"/>
    </source>
</evidence>
<evidence type="ECO:0000313" key="8">
    <source>
        <dbReference type="EMBL" id="SCM55371.1"/>
    </source>
</evidence>
<dbReference type="KEGG" id="pmuc:ING2E5A_0295"/>
<dbReference type="Pfam" id="PF07980">
    <property type="entry name" value="SusD_RagB"/>
    <property type="match status" value="1"/>
</dbReference>
<dbReference type="InterPro" id="IPR012944">
    <property type="entry name" value="SusD_RagB_dom"/>
</dbReference>
<dbReference type="PROSITE" id="PS51257">
    <property type="entry name" value="PROKAR_LIPOPROTEIN"/>
    <property type="match status" value="1"/>
</dbReference>
<comment type="subcellular location">
    <subcellularLocation>
        <location evidence="1">Cell outer membrane</location>
    </subcellularLocation>
</comment>
<dbReference type="AlphaFoldDB" id="A0A1G4G3S5"/>
<evidence type="ECO:0000256" key="4">
    <source>
        <dbReference type="ARBA" id="ARBA00023136"/>
    </source>
</evidence>
<comment type="similarity">
    <text evidence="2">Belongs to the SusD family.</text>
</comment>
<feature type="domain" description="SusD-like N-terminal" evidence="7">
    <location>
        <begin position="25"/>
        <end position="225"/>
    </location>
</feature>
<dbReference type="Proteomes" id="UP000178485">
    <property type="component" value="Chromosome i"/>
</dbReference>
<keyword evidence="9" id="KW-1185">Reference proteome</keyword>
<organism evidence="8 9">
    <name type="scientific">Petrimonas mucosa</name>
    <dbReference type="NCBI Taxonomy" id="1642646"/>
    <lineage>
        <taxon>Bacteria</taxon>
        <taxon>Pseudomonadati</taxon>
        <taxon>Bacteroidota</taxon>
        <taxon>Bacteroidia</taxon>
        <taxon>Bacteroidales</taxon>
        <taxon>Dysgonomonadaceae</taxon>
        <taxon>Petrimonas</taxon>
    </lineage>
</organism>
<accession>A0A1G4G3S5</accession>
<dbReference type="STRING" id="1642646.ING2E5A_0295"/>
<dbReference type="Pfam" id="PF14322">
    <property type="entry name" value="SusD-like_3"/>
    <property type="match status" value="1"/>
</dbReference>
<proteinExistence type="inferred from homology"/>
<protein>
    <submittedName>
        <fullName evidence="8">SusD family protein</fullName>
    </submittedName>
</protein>
<dbReference type="Gene3D" id="1.25.40.390">
    <property type="match status" value="1"/>
</dbReference>
<gene>
    <name evidence="8" type="ORF">ING2E5A_0295</name>
</gene>
<dbReference type="GO" id="GO:0009279">
    <property type="term" value="C:cell outer membrane"/>
    <property type="evidence" value="ECO:0007669"/>
    <property type="project" value="UniProtKB-SubCell"/>
</dbReference>
<evidence type="ECO:0000256" key="5">
    <source>
        <dbReference type="ARBA" id="ARBA00023237"/>
    </source>
</evidence>
<keyword evidence="3" id="KW-0732">Signal</keyword>